<protein>
    <submittedName>
        <fullName evidence="2">Uncharacterized protein</fullName>
    </submittedName>
</protein>
<evidence type="ECO:0000313" key="3">
    <source>
        <dbReference type="Proteomes" id="UP001215280"/>
    </source>
</evidence>
<feature type="region of interest" description="Disordered" evidence="1">
    <location>
        <begin position="958"/>
        <end position="977"/>
    </location>
</feature>
<feature type="compositionally biased region" description="Acidic residues" evidence="1">
    <location>
        <begin position="263"/>
        <end position="281"/>
    </location>
</feature>
<dbReference type="InterPro" id="IPR017956">
    <property type="entry name" value="AT_hook_DNA-bd_motif"/>
</dbReference>
<dbReference type="SMART" id="SM00384">
    <property type="entry name" value="AT_hook"/>
    <property type="match status" value="3"/>
</dbReference>
<feature type="region of interest" description="Disordered" evidence="1">
    <location>
        <begin position="40"/>
        <end position="125"/>
    </location>
</feature>
<evidence type="ECO:0000313" key="2">
    <source>
        <dbReference type="EMBL" id="KAJ7760274.1"/>
    </source>
</evidence>
<accession>A0AAD7NHA5</accession>
<dbReference type="GO" id="GO:0003677">
    <property type="term" value="F:DNA binding"/>
    <property type="evidence" value="ECO:0007669"/>
    <property type="project" value="InterPro"/>
</dbReference>
<feature type="region of interest" description="Disordered" evidence="1">
    <location>
        <begin position="871"/>
        <end position="919"/>
    </location>
</feature>
<feature type="compositionally biased region" description="Basic residues" evidence="1">
    <location>
        <begin position="54"/>
        <end position="64"/>
    </location>
</feature>
<organism evidence="2 3">
    <name type="scientific">Mycena maculata</name>
    <dbReference type="NCBI Taxonomy" id="230809"/>
    <lineage>
        <taxon>Eukaryota</taxon>
        <taxon>Fungi</taxon>
        <taxon>Dikarya</taxon>
        <taxon>Basidiomycota</taxon>
        <taxon>Agaricomycotina</taxon>
        <taxon>Agaricomycetes</taxon>
        <taxon>Agaricomycetidae</taxon>
        <taxon>Agaricales</taxon>
        <taxon>Marasmiineae</taxon>
        <taxon>Mycenaceae</taxon>
        <taxon>Mycena</taxon>
    </lineage>
</organism>
<feature type="region of interest" description="Disordered" evidence="1">
    <location>
        <begin position="263"/>
        <end position="288"/>
    </location>
</feature>
<dbReference type="Proteomes" id="UP001215280">
    <property type="component" value="Unassembled WGS sequence"/>
</dbReference>
<dbReference type="EMBL" id="JARJLG010000049">
    <property type="protein sequence ID" value="KAJ7760274.1"/>
    <property type="molecule type" value="Genomic_DNA"/>
</dbReference>
<gene>
    <name evidence="2" type="ORF">DFH07DRAFT_771904</name>
</gene>
<evidence type="ECO:0000256" key="1">
    <source>
        <dbReference type="SAM" id="MobiDB-lite"/>
    </source>
</evidence>
<dbReference type="AlphaFoldDB" id="A0AAD7NHA5"/>
<name>A0AAD7NHA5_9AGAR</name>
<sequence length="977" mass="107424">MDFEPLNRLGGEELDQHVEKETITIGNANLNELNTASTSAFVENSISPPDLGAKRKPGRPKGSRNKTSSAKSIVDDPPKPRGRPPGTGHKQLAHARALSLGADLTEPETEPKRPVGRPRKTPAPRAFSAHIGTRDFCTQKSRYFSGNDLNRDSDPTKKRQRNGAIVTMTIAPLQARPTIPGMPAVIRTERGREAADASNPDHLHSIFIPPTNASAPTPIPPIPPLPQTRSADTRVPDIPNTPPDIVIDENADEYNHLLNDGLGEEFEEDDNGDEDDLEFSDDGPKPRRTAHALPKWLEAQFKALVAESSIRDTDNLPPLYKTGKTFWFPPYFSLKDLRTIIPEDLFHAQFFLWDPQAHQVFGTLLTKRSQDHKTFAILLMLSSQSLVLPVKQRFTVTPSSIVLAAVLIWTAHFSSLATDIVARNAVAKNVLDLILKGFISDPPGIALYVEAGIDPKTDLILWRCRRGTNSTEGGVHTHLRSRMPTSGASIRHINACLKDFILRHNLLVGTFNTTGKRYRGHYSLWLTNEIQELLTTLDDILISPKIMTGWVNGNLYQPTNEVSGVLPIPDDVRFPSAMAPFEPSLDPKQQHRHLASLQGTRKAVLPIHNDAEKKLFKDFMSSGHSSFGNFSSSAQVEKAVRAWNARADTDKDIYYKLPEQLKVYYNGDWKTNSNIKQTKATTADKRGPTLEQIYSPERMKMAPKVPQTAMRVHDAPTGTHESLEKPPSHVSFTGISSGSTSASNIAATAFAAGSSRSTANAPVEESMPVHEGRSRQEMLQDLAAWRVENILKESEPAPPAKRQKRSCRKCGKIAGECRGAKELLGFEGSIAALSRSARSAAHAACSVNSHLRYACSVAECTLNGDWSEQAQSSKAAHAAGNTDSRSRGEMHAAPHRSSPEAVKLRRGRSSAPVATAPTTREGKVCAVKLARTHESAARAEIDVSWLLQWSQYSRDRLERKEGKEKVGHLTLQTSSPT</sequence>
<comment type="caution">
    <text evidence="2">The sequence shown here is derived from an EMBL/GenBank/DDBJ whole genome shotgun (WGS) entry which is preliminary data.</text>
</comment>
<reference evidence="2" key="1">
    <citation type="submission" date="2023-03" db="EMBL/GenBank/DDBJ databases">
        <title>Massive genome expansion in bonnet fungi (Mycena s.s.) driven by repeated elements and novel gene families across ecological guilds.</title>
        <authorList>
            <consortium name="Lawrence Berkeley National Laboratory"/>
            <person name="Harder C.B."/>
            <person name="Miyauchi S."/>
            <person name="Viragh M."/>
            <person name="Kuo A."/>
            <person name="Thoen E."/>
            <person name="Andreopoulos B."/>
            <person name="Lu D."/>
            <person name="Skrede I."/>
            <person name="Drula E."/>
            <person name="Henrissat B."/>
            <person name="Morin E."/>
            <person name="Kohler A."/>
            <person name="Barry K."/>
            <person name="LaButti K."/>
            <person name="Morin E."/>
            <person name="Salamov A."/>
            <person name="Lipzen A."/>
            <person name="Mereny Z."/>
            <person name="Hegedus B."/>
            <person name="Baldrian P."/>
            <person name="Stursova M."/>
            <person name="Weitz H."/>
            <person name="Taylor A."/>
            <person name="Grigoriev I.V."/>
            <person name="Nagy L.G."/>
            <person name="Martin F."/>
            <person name="Kauserud H."/>
        </authorList>
    </citation>
    <scope>NUCLEOTIDE SEQUENCE</scope>
    <source>
        <strain evidence="2">CBHHK188m</strain>
    </source>
</reference>
<feature type="compositionally biased region" description="Basic and acidic residues" evidence="1">
    <location>
        <begin position="958"/>
        <end position="967"/>
    </location>
</feature>
<keyword evidence="3" id="KW-1185">Reference proteome</keyword>
<dbReference type="PRINTS" id="PR00929">
    <property type="entry name" value="ATHOOK"/>
</dbReference>
<proteinExistence type="predicted"/>